<dbReference type="SMART" id="SM00454">
    <property type="entry name" value="SAM"/>
    <property type="match status" value="1"/>
</dbReference>
<accession>A0A9P6EU20</accession>
<feature type="region of interest" description="Disordered" evidence="7">
    <location>
        <begin position="1"/>
        <end position="34"/>
    </location>
</feature>
<feature type="compositionally biased region" description="Pro residues" evidence="7">
    <location>
        <begin position="238"/>
        <end position="254"/>
    </location>
</feature>
<evidence type="ECO:0000259" key="8">
    <source>
        <dbReference type="PROSITE" id="PS50011"/>
    </source>
</evidence>
<organism evidence="10 11">
    <name type="scientific">Crepidotus variabilis</name>
    <dbReference type="NCBI Taxonomy" id="179855"/>
    <lineage>
        <taxon>Eukaryota</taxon>
        <taxon>Fungi</taxon>
        <taxon>Dikarya</taxon>
        <taxon>Basidiomycota</taxon>
        <taxon>Agaricomycotina</taxon>
        <taxon>Agaricomycetes</taxon>
        <taxon>Agaricomycetidae</taxon>
        <taxon>Agaricales</taxon>
        <taxon>Agaricineae</taxon>
        <taxon>Crepidotaceae</taxon>
        <taxon>Crepidotus</taxon>
    </lineage>
</organism>
<feature type="region of interest" description="Disordered" evidence="7">
    <location>
        <begin position="131"/>
        <end position="370"/>
    </location>
</feature>
<evidence type="ECO:0000313" key="11">
    <source>
        <dbReference type="Proteomes" id="UP000807306"/>
    </source>
</evidence>
<dbReference type="InterPro" id="IPR011009">
    <property type="entry name" value="Kinase-like_dom_sf"/>
</dbReference>
<dbReference type="GO" id="GO:0004709">
    <property type="term" value="F:MAP kinase kinase kinase activity"/>
    <property type="evidence" value="ECO:0007669"/>
    <property type="project" value="UniProtKB-ARBA"/>
</dbReference>
<keyword evidence="5 6" id="KW-0067">ATP-binding</keyword>
<keyword evidence="2" id="KW-0808">Transferase</keyword>
<dbReference type="PROSITE" id="PS00107">
    <property type="entry name" value="PROTEIN_KINASE_ATP"/>
    <property type="match status" value="1"/>
</dbReference>
<dbReference type="AlphaFoldDB" id="A0A9P6EU20"/>
<dbReference type="InterPro" id="IPR017441">
    <property type="entry name" value="Protein_kinase_ATP_BS"/>
</dbReference>
<feature type="compositionally biased region" description="Polar residues" evidence="7">
    <location>
        <begin position="132"/>
        <end position="141"/>
    </location>
</feature>
<evidence type="ECO:0000256" key="6">
    <source>
        <dbReference type="PROSITE-ProRule" id="PRU10141"/>
    </source>
</evidence>
<dbReference type="InterPro" id="IPR000719">
    <property type="entry name" value="Prot_kinase_dom"/>
</dbReference>
<dbReference type="FunFam" id="1.10.510.10:FF:000334">
    <property type="entry name" value="Serine/threonine-protein kinase STE11"/>
    <property type="match status" value="1"/>
</dbReference>
<dbReference type="PANTHER" id="PTHR48016">
    <property type="entry name" value="MAP KINASE KINASE KINASE SSK2-RELATED-RELATED"/>
    <property type="match status" value="1"/>
</dbReference>
<feature type="compositionally biased region" description="Low complexity" evidence="7">
    <location>
        <begin position="334"/>
        <end position="345"/>
    </location>
</feature>
<feature type="domain" description="SAM" evidence="9">
    <location>
        <begin position="67"/>
        <end position="130"/>
    </location>
</feature>
<keyword evidence="11" id="KW-1185">Reference proteome</keyword>
<dbReference type="InterPro" id="IPR008271">
    <property type="entry name" value="Ser/Thr_kinase_AS"/>
</dbReference>
<dbReference type="Pfam" id="PF00069">
    <property type="entry name" value="Pkinase"/>
    <property type="match status" value="1"/>
</dbReference>
<dbReference type="InterPro" id="IPR050538">
    <property type="entry name" value="MAP_kinase_kinase_kinase"/>
</dbReference>
<feature type="compositionally biased region" description="Low complexity" evidence="7">
    <location>
        <begin position="640"/>
        <end position="651"/>
    </location>
</feature>
<evidence type="ECO:0000256" key="3">
    <source>
        <dbReference type="ARBA" id="ARBA00022741"/>
    </source>
</evidence>
<gene>
    <name evidence="10" type="ORF">CPB83DRAFT_841559</name>
</gene>
<evidence type="ECO:0000259" key="9">
    <source>
        <dbReference type="PROSITE" id="PS50105"/>
    </source>
</evidence>
<dbReference type="SUPFAM" id="SSF56112">
    <property type="entry name" value="Protein kinase-like (PK-like)"/>
    <property type="match status" value="1"/>
</dbReference>
<dbReference type="OrthoDB" id="266718at2759"/>
<dbReference type="FunFam" id="3.30.200.20:FF:000387">
    <property type="entry name" value="Serine/threonine-protein kinase STE11"/>
    <property type="match status" value="1"/>
</dbReference>
<feature type="compositionally biased region" description="Polar residues" evidence="7">
    <location>
        <begin position="627"/>
        <end position="639"/>
    </location>
</feature>
<comment type="caution">
    <text evidence="10">The sequence shown here is derived from an EMBL/GenBank/DDBJ whole genome shotgun (WGS) entry which is preliminary data.</text>
</comment>
<evidence type="ECO:0000256" key="4">
    <source>
        <dbReference type="ARBA" id="ARBA00022777"/>
    </source>
</evidence>
<evidence type="ECO:0000256" key="2">
    <source>
        <dbReference type="ARBA" id="ARBA00022679"/>
    </source>
</evidence>
<feature type="compositionally biased region" description="Polar residues" evidence="7">
    <location>
        <begin position="346"/>
        <end position="358"/>
    </location>
</feature>
<feature type="compositionally biased region" description="Low complexity" evidence="7">
    <location>
        <begin position="16"/>
        <end position="33"/>
    </location>
</feature>
<evidence type="ECO:0000256" key="1">
    <source>
        <dbReference type="ARBA" id="ARBA00006529"/>
    </source>
</evidence>
<feature type="compositionally biased region" description="Acidic residues" evidence="7">
    <location>
        <begin position="796"/>
        <end position="832"/>
    </location>
</feature>
<dbReference type="PANTHER" id="PTHR48016:SF56">
    <property type="entry name" value="MAPKK KINASE"/>
    <property type="match status" value="1"/>
</dbReference>
<protein>
    <recommendedName>
        <fullName evidence="12">Pkinase-domain-containing protein</fullName>
    </recommendedName>
</protein>
<evidence type="ECO:0000256" key="7">
    <source>
        <dbReference type="SAM" id="MobiDB-lite"/>
    </source>
</evidence>
<dbReference type="Pfam" id="PF07647">
    <property type="entry name" value="SAM_2"/>
    <property type="match status" value="1"/>
</dbReference>
<dbReference type="SMART" id="SM01304">
    <property type="entry name" value="Ras_bdg_2"/>
    <property type="match status" value="1"/>
</dbReference>
<dbReference type="Proteomes" id="UP000807306">
    <property type="component" value="Unassembled WGS sequence"/>
</dbReference>
<feature type="region of interest" description="Disordered" evidence="7">
    <location>
        <begin position="790"/>
        <end position="832"/>
    </location>
</feature>
<dbReference type="PROSITE" id="PS50105">
    <property type="entry name" value="SAM_DOMAIN"/>
    <property type="match status" value="1"/>
</dbReference>
<keyword evidence="3 6" id="KW-0547">Nucleotide-binding</keyword>
<evidence type="ECO:0008006" key="12">
    <source>
        <dbReference type="Google" id="ProtNLM"/>
    </source>
</evidence>
<feature type="region of interest" description="Disordered" evidence="7">
    <location>
        <begin position="556"/>
        <end position="590"/>
    </location>
</feature>
<evidence type="ECO:0000256" key="5">
    <source>
        <dbReference type="ARBA" id="ARBA00022840"/>
    </source>
</evidence>
<comment type="similarity">
    <text evidence="1">Belongs to the protein kinase superfamily. STE Ser/Thr protein kinase family. MAP kinase kinase kinase subfamily.</text>
</comment>
<dbReference type="Gene3D" id="1.10.510.10">
    <property type="entry name" value="Transferase(Phosphotransferase) domain 1"/>
    <property type="match status" value="1"/>
</dbReference>
<proteinExistence type="inferred from homology"/>
<dbReference type="SUPFAM" id="SSF47769">
    <property type="entry name" value="SAM/Pointed domain"/>
    <property type="match status" value="1"/>
</dbReference>
<dbReference type="GO" id="GO:0005524">
    <property type="term" value="F:ATP binding"/>
    <property type="evidence" value="ECO:0007669"/>
    <property type="project" value="UniProtKB-UniRule"/>
</dbReference>
<dbReference type="PROSITE" id="PS50011">
    <property type="entry name" value="PROTEIN_KINASE_DOM"/>
    <property type="match status" value="1"/>
</dbReference>
<dbReference type="CDD" id="cd09534">
    <property type="entry name" value="SAM_Ste11_fungal"/>
    <property type="match status" value="1"/>
</dbReference>
<dbReference type="InterPro" id="IPR013761">
    <property type="entry name" value="SAM/pointed_sf"/>
</dbReference>
<dbReference type="InterPro" id="IPR001660">
    <property type="entry name" value="SAM"/>
</dbReference>
<dbReference type="InterPro" id="IPR029458">
    <property type="entry name" value="Ras-bd_By2"/>
</dbReference>
<feature type="compositionally biased region" description="Basic and acidic residues" evidence="7">
    <location>
        <begin position="676"/>
        <end position="690"/>
    </location>
</feature>
<dbReference type="PROSITE" id="PS00108">
    <property type="entry name" value="PROTEIN_KINASE_ST"/>
    <property type="match status" value="1"/>
</dbReference>
<feature type="region of interest" description="Disordered" evidence="7">
    <location>
        <begin position="613"/>
        <end position="709"/>
    </location>
</feature>
<evidence type="ECO:0000313" key="10">
    <source>
        <dbReference type="EMBL" id="KAF9535311.1"/>
    </source>
</evidence>
<dbReference type="Pfam" id="PF14847">
    <property type="entry name" value="Ras_bdg_2"/>
    <property type="match status" value="1"/>
</dbReference>
<dbReference type="Gene3D" id="3.30.200.20">
    <property type="entry name" value="Phosphorylase Kinase, domain 1"/>
    <property type="match status" value="1"/>
</dbReference>
<dbReference type="Gene3D" id="3.10.20.90">
    <property type="entry name" value="Phosphatidylinositol 3-kinase Catalytic Subunit, Chain A, domain 1"/>
    <property type="match status" value="1"/>
</dbReference>
<name>A0A9P6EU20_9AGAR</name>
<feature type="binding site" evidence="6">
    <location>
        <position position="881"/>
    </location>
    <ligand>
        <name>ATP</name>
        <dbReference type="ChEBI" id="CHEBI:30616"/>
    </ligand>
</feature>
<feature type="compositionally biased region" description="Low complexity" evidence="7">
    <location>
        <begin position="212"/>
        <end position="237"/>
    </location>
</feature>
<keyword evidence="4" id="KW-0418">Kinase</keyword>
<sequence>MSAIMANNPIFASDNSPTKTPSPSSPTTSLMPTRPYGRAPLQPLKYQQYTPIEAPVGMSYTTFLRTWTDDHVARWLNEIKCGCHQDTFQANDIRGDVILELDQITLQEMGIASIGDRLRILNAVKILRQKVSGKSTSTISPSHHRTNSSLELKDGHVNGKSHNRRLDNGRPAPLQLNGSAARGDLPSIARDPDSARIPPPSQPQPIRPLPMPQQSTPPSSNTPSSAQLSTPNIRANLPPLPPPPRGQPPLPPSGRPNRAYSNSPVPDAPAYTTQPPPPPPNQGHLTPSGAWHNQHLPSDPRPGNPGGKAINRSISPVPPARLRPSGVQGLHARSGSYGTTTTTSSPNKRTVANNNNHPYASAQPAIHHPTSNLATNLSPIDESFAALNGGTSVPTYTVGRGPFVGGSSSNSPQTSWDDLRKRIIKFVIPDEGLSFTIDVTSCSGGVEVVEKVLRKFSKSGPTDVGQTDDGGLLVDSWAVFMDMGSEDGLGMPLSEAQLLSICHAPNHPTREHGLVLRRLPRTSSPLSNITNRNTKRASSISILSGLGVHDPERALDTASVSSGRSSPAALTPAAAGKKPSKLRNFFGQRPPSELITNHLTEFFPNTEKKVLQRTARHSMMRRRDSVASYNSGGHLSSRFSISTQGSGSRSSNHLQPPPVPDKGDSENLPRVSLSTDDGRSVDLHLDDHARSTPQHLPPIPFPTESLSESMEDLTHDQGRKRASRALSIASKRMSYMTELRSKRDRSDTASLMTVDEITAEVESRRASGTYEREDELDGWTKVDTEIESMVPKAVADDDTEEGEETAAESDESSISSDEEDETLHDEEEELSLDVDDDGVIRNIVSAKRANKWIKGALIGAGSFGKVYLGMDASSGLLMAVKQVELPTGSGPNQERKKSMLTALEREIELLKNLEHENIVQYLYSSIDDEFLNIFLEYVPGGSVTALLRNYGAFEETLVKNFVRQILQGLDYLHGRDIIHRDIKGANILVDNKGGVKISDFGISKKVDDNLLTGNRMNRPSLQGSVFWMAPEVVKQSSHTRKADIWSVGCLVVEMLTGEHPWAQLTQMQAIFKIGSSAAPAIPSDISADAQDFLKQTFKIDHEARPGAVELLSHAWIAVKPTK</sequence>
<dbReference type="EMBL" id="MU157824">
    <property type="protein sequence ID" value="KAF9535311.1"/>
    <property type="molecule type" value="Genomic_DNA"/>
</dbReference>
<reference evidence="10" key="1">
    <citation type="submission" date="2020-11" db="EMBL/GenBank/DDBJ databases">
        <authorList>
            <consortium name="DOE Joint Genome Institute"/>
            <person name="Ahrendt S."/>
            <person name="Riley R."/>
            <person name="Andreopoulos W."/>
            <person name="Labutti K."/>
            <person name="Pangilinan J."/>
            <person name="Ruiz-Duenas F.J."/>
            <person name="Barrasa J.M."/>
            <person name="Sanchez-Garcia M."/>
            <person name="Camarero S."/>
            <person name="Miyauchi S."/>
            <person name="Serrano A."/>
            <person name="Linde D."/>
            <person name="Babiker R."/>
            <person name="Drula E."/>
            <person name="Ayuso-Fernandez I."/>
            <person name="Pacheco R."/>
            <person name="Padilla G."/>
            <person name="Ferreira P."/>
            <person name="Barriuso J."/>
            <person name="Kellner H."/>
            <person name="Castanera R."/>
            <person name="Alfaro M."/>
            <person name="Ramirez L."/>
            <person name="Pisabarro A.G."/>
            <person name="Kuo A."/>
            <person name="Tritt A."/>
            <person name="Lipzen A."/>
            <person name="He G."/>
            <person name="Yan M."/>
            <person name="Ng V."/>
            <person name="Cullen D."/>
            <person name="Martin F."/>
            <person name="Rosso M.-N."/>
            <person name="Henrissat B."/>
            <person name="Hibbett D."/>
            <person name="Martinez A.T."/>
            <person name="Grigoriev I.V."/>
        </authorList>
    </citation>
    <scope>NUCLEOTIDE SEQUENCE</scope>
    <source>
        <strain evidence="10">CBS 506.95</strain>
    </source>
</reference>
<feature type="compositionally biased region" description="Pro residues" evidence="7">
    <location>
        <begin position="197"/>
        <end position="211"/>
    </location>
</feature>
<feature type="domain" description="Protein kinase" evidence="8">
    <location>
        <begin position="852"/>
        <end position="1116"/>
    </location>
</feature>
<dbReference type="Gene3D" id="1.10.150.50">
    <property type="entry name" value="Transcription Factor, Ets-1"/>
    <property type="match status" value="1"/>
</dbReference>
<dbReference type="SMART" id="SM00220">
    <property type="entry name" value="S_TKc"/>
    <property type="match status" value="1"/>
</dbReference>